<evidence type="ECO:0000313" key="4">
    <source>
        <dbReference type="EMBL" id="KAL0180321.1"/>
    </source>
</evidence>
<comment type="caution">
    <text evidence="4">The sequence shown here is derived from an EMBL/GenBank/DDBJ whole genome shotgun (WGS) entry which is preliminary data.</text>
</comment>
<reference evidence="4 5" key="1">
    <citation type="submission" date="2024-05" db="EMBL/GenBank/DDBJ databases">
        <title>Genome sequencing and assembly of Indian major carp, Cirrhinus mrigala (Hamilton, 1822).</title>
        <authorList>
            <person name="Mohindra V."/>
            <person name="Chowdhury L.M."/>
            <person name="Lal K."/>
            <person name="Jena J.K."/>
        </authorList>
    </citation>
    <scope>NUCLEOTIDE SEQUENCE [LARGE SCALE GENOMIC DNA]</scope>
    <source>
        <strain evidence="4">CM1030</strain>
        <tissue evidence="4">Blood</tissue>
    </source>
</reference>
<dbReference type="PANTHER" id="PTHR24559">
    <property type="entry name" value="TRANSPOSON TY3-I GAG-POL POLYPROTEIN"/>
    <property type="match status" value="1"/>
</dbReference>
<comment type="similarity">
    <text evidence="1">Belongs to the beta type-B retroviral polymerase family. HERV class-II K(HML-2) pol subfamily.</text>
</comment>
<proteinExistence type="inferred from homology"/>
<organism evidence="4 5">
    <name type="scientific">Cirrhinus mrigala</name>
    <name type="common">Mrigala</name>
    <dbReference type="NCBI Taxonomy" id="683832"/>
    <lineage>
        <taxon>Eukaryota</taxon>
        <taxon>Metazoa</taxon>
        <taxon>Chordata</taxon>
        <taxon>Craniata</taxon>
        <taxon>Vertebrata</taxon>
        <taxon>Euteleostomi</taxon>
        <taxon>Actinopterygii</taxon>
        <taxon>Neopterygii</taxon>
        <taxon>Teleostei</taxon>
        <taxon>Ostariophysi</taxon>
        <taxon>Cypriniformes</taxon>
        <taxon>Cyprinidae</taxon>
        <taxon>Labeoninae</taxon>
        <taxon>Labeonini</taxon>
        <taxon>Cirrhinus</taxon>
    </lineage>
</organism>
<protein>
    <recommendedName>
        <fullName evidence="2">ribonuclease H</fullName>
        <ecNumber evidence="2">3.1.26.4</ecNumber>
    </recommendedName>
</protein>
<gene>
    <name evidence="4" type="ORF">M9458_025763</name>
</gene>
<evidence type="ECO:0000256" key="1">
    <source>
        <dbReference type="ARBA" id="ARBA00010879"/>
    </source>
</evidence>
<feature type="non-terminal residue" evidence="4">
    <location>
        <position position="1"/>
    </location>
</feature>
<keyword evidence="5" id="KW-1185">Reference proteome</keyword>
<dbReference type="EMBL" id="JAMKFB020000012">
    <property type="protein sequence ID" value="KAL0180321.1"/>
    <property type="molecule type" value="Genomic_DNA"/>
</dbReference>
<evidence type="ECO:0000259" key="3">
    <source>
        <dbReference type="PROSITE" id="PS50878"/>
    </source>
</evidence>
<evidence type="ECO:0000313" key="5">
    <source>
        <dbReference type="Proteomes" id="UP001529510"/>
    </source>
</evidence>
<feature type="domain" description="Reverse transcriptase" evidence="3">
    <location>
        <begin position="1"/>
        <end position="91"/>
    </location>
</feature>
<dbReference type="PROSITE" id="PS50878">
    <property type="entry name" value="RT_POL"/>
    <property type="match status" value="1"/>
</dbReference>
<sequence length="91" mass="10672">QLREATIYTKLALRSDYNLIRIKEGEECKMAFLTTREHYEYQVMPYGLANSPAVFQFFINEVFCDLLNKYVVAYIDGILINSKSEEEPIDH</sequence>
<dbReference type="InterPro" id="IPR043128">
    <property type="entry name" value="Rev_trsase/Diguanyl_cyclase"/>
</dbReference>
<dbReference type="CDD" id="cd01647">
    <property type="entry name" value="RT_LTR"/>
    <property type="match status" value="1"/>
</dbReference>
<dbReference type="InterPro" id="IPR053134">
    <property type="entry name" value="RNA-dir_DNA_polymerase"/>
</dbReference>
<dbReference type="Pfam" id="PF00078">
    <property type="entry name" value="RVT_1"/>
    <property type="match status" value="1"/>
</dbReference>
<dbReference type="PANTHER" id="PTHR24559:SF440">
    <property type="entry name" value="RIBONUCLEASE H"/>
    <property type="match status" value="1"/>
</dbReference>
<feature type="non-terminal residue" evidence="4">
    <location>
        <position position="91"/>
    </location>
</feature>
<name>A0ABD0Q3J1_CIRMR</name>
<dbReference type="EC" id="3.1.26.4" evidence="2"/>
<accession>A0ABD0Q3J1</accession>
<dbReference type="Gene3D" id="3.10.10.10">
    <property type="entry name" value="HIV Type 1 Reverse Transcriptase, subunit A, domain 1"/>
    <property type="match status" value="1"/>
</dbReference>
<dbReference type="SUPFAM" id="SSF56672">
    <property type="entry name" value="DNA/RNA polymerases"/>
    <property type="match status" value="1"/>
</dbReference>
<dbReference type="GO" id="GO:0004523">
    <property type="term" value="F:RNA-DNA hybrid ribonuclease activity"/>
    <property type="evidence" value="ECO:0007669"/>
    <property type="project" value="UniProtKB-EC"/>
</dbReference>
<dbReference type="Proteomes" id="UP001529510">
    <property type="component" value="Unassembled WGS sequence"/>
</dbReference>
<dbReference type="InterPro" id="IPR043502">
    <property type="entry name" value="DNA/RNA_pol_sf"/>
</dbReference>
<dbReference type="AlphaFoldDB" id="A0ABD0Q3J1"/>
<dbReference type="InterPro" id="IPR000477">
    <property type="entry name" value="RT_dom"/>
</dbReference>
<evidence type="ECO:0000256" key="2">
    <source>
        <dbReference type="ARBA" id="ARBA00012180"/>
    </source>
</evidence>
<dbReference type="Gene3D" id="3.30.70.270">
    <property type="match status" value="1"/>
</dbReference>